<dbReference type="PROSITE" id="PS50983">
    <property type="entry name" value="FE_B12_PBP"/>
    <property type="match status" value="1"/>
</dbReference>
<reference evidence="6 7" key="1">
    <citation type="submission" date="2019-11" db="EMBL/GenBank/DDBJ databases">
        <authorList>
            <person name="Cho J.-C."/>
        </authorList>
    </citation>
    <scope>NUCLEOTIDE SEQUENCE [LARGE SCALE GENOMIC DNA]</scope>
    <source>
        <strain evidence="5 6">JH1073</strain>
        <strain evidence="4 7">JH702</strain>
    </source>
</reference>
<comment type="similarity">
    <text evidence="1">Belongs to the bacterial solute-binding protein 8 family.</text>
</comment>
<dbReference type="PANTHER" id="PTHR30535:SF34">
    <property type="entry name" value="MOLYBDATE-BINDING PROTEIN MOLA"/>
    <property type="match status" value="1"/>
</dbReference>
<dbReference type="EMBL" id="WMBE01000002">
    <property type="protein sequence ID" value="MDG0867202.1"/>
    <property type="molecule type" value="Genomic_DNA"/>
</dbReference>
<proteinExistence type="inferred from homology"/>
<dbReference type="InterPro" id="IPR002491">
    <property type="entry name" value="ABC_transptr_periplasmic_BD"/>
</dbReference>
<dbReference type="AlphaFoldDB" id="A0AAJ5ZH01"/>
<accession>A0AAJ5ZH01</accession>
<dbReference type="Proteomes" id="UP001321249">
    <property type="component" value="Unassembled WGS sequence"/>
</dbReference>
<evidence type="ECO:0000313" key="6">
    <source>
        <dbReference type="Proteomes" id="UP001219901"/>
    </source>
</evidence>
<evidence type="ECO:0000259" key="3">
    <source>
        <dbReference type="PROSITE" id="PS50983"/>
    </source>
</evidence>
<dbReference type="PROSITE" id="PS51257">
    <property type="entry name" value="PROKAR_LIPOPROTEIN"/>
    <property type="match status" value="1"/>
</dbReference>
<organism evidence="5 6">
    <name type="scientific">Candidatus Lucifugimonas marina</name>
    <dbReference type="NCBI Taxonomy" id="3038979"/>
    <lineage>
        <taxon>Bacteria</taxon>
        <taxon>Bacillati</taxon>
        <taxon>Chloroflexota</taxon>
        <taxon>Dehalococcoidia</taxon>
        <taxon>SAR202 cluster</taxon>
        <taxon>Candidatus Lucifugimonadales</taxon>
        <taxon>Candidatus Lucifugimonadaceae</taxon>
        <taxon>Candidatus Lucifugimonas</taxon>
    </lineage>
</organism>
<dbReference type="InterPro" id="IPR050902">
    <property type="entry name" value="ABC_Transporter_SBP"/>
</dbReference>
<name>A0AAJ5ZH01_9CHLR</name>
<dbReference type="PANTHER" id="PTHR30535">
    <property type="entry name" value="VITAMIN B12-BINDING PROTEIN"/>
    <property type="match status" value="1"/>
</dbReference>
<sequence length="408" mass="43037">MIRWMMGVRGVVVLMVALVAMFVVACGGDDEVATSVPVEPTATVQVAAEPEATAVPATEVPADVEPVSTVAVVPTEKPVATVAPVATKAPVATVEPVEAFDESRFSDVEGIVDPTNFGWPRSIETSEGVITLDAPPTRIHSLSLGHSEILAALVDFDRLTAVYSFFVDEEQSNIAKLSASATMIGFDPEEVVALEPEVIVASRFTNADTVALMKGAGIPVARTSLENSALGNVPNILLMGYMIGAEAEAIALADELEARMQFISDVLASDESPRVLSVSKWTSAFAAGSGTTEGGIIEQAGGINAAADSGIEGHQQVSIESIAAVNPDVIIVPQPLDGANAFIEELTSSPALAQVPAVKNGEIYYVPPRYHTTLSHWNVRGIERLASLLFPSHFSGVTFEDFEHWSEK</sequence>
<feature type="signal peptide" evidence="2">
    <location>
        <begin position="1"/>
        <end position="25"/>
    </location>
</feature>
<reference evidence="6" key="3">
    <citation type="submission" date="2023-06" db="EMBL/GenBank/DDBJ databases">
        <title>Pangenomics reveal diversification of enzyme families and niche specialization in globally abundant SAR202 bacteria.</title>
        <authorList>
            <person name="Saw J.H.W."/>
        </authorList>
    </citation>
    <scope>NUCLEOTIDE SEQUENCE [LARGE SCALE GENOMIC DNA]</scope>
    <source>
        <strain evidence="6">JH1073</strain>
    </source>
</reference>
<dbReference type="Pfam" id="PF01497">
    <property type="entry name" value="Peripla_BP_2"/>
    <property type="match status" value="1"/>
</dbReference>
<evidence type="ECO:0000313" key="7">
    <source>
        <dbReference type="Proteomes" id="UP001321249"/>
    </source>
</evidence>
<evidence type="ECO:0000256" key="1">
    <source>
        <dbReference type="ARBA" id="ARBA00008814"/>
    </source>
</evidence>
<dbReference type="GO" id="GO:0071281">
    <property type="term" value="P:cellular response to iron ion"/>
    <property type="evidence" value="ECO:0007669"/>
    <property type="project" value="TreeGrafter"/>
</dbReference>
<keyword evidence="2" id="KW-0732">Signal</keyword>
<keyword evidence="6" id="KW-1185">Reference proteome</keyword>
<dbReference type="RefSeq" id="WP_342825303.1">
    <property type="nucleotide sequence ID" value="NZ_CP046146.1"/>
</dbReference>
<dbReference type="Gene3D" id="3.40.50.1980">
    <property type="entry name" value="Nitrogenase molybdenum iron protein domain"/>
    <property type="match status" value="2"/>
</dbReference>
<dbReference type="EMBL" id="CP046147">
    <property type="protein sequence ID" value="WFG38611.1"/>
    <property type="molecule type" value="Genomic_DNA"/>
</dbReference>
<dbReference type="SUPFAM" id="SSF53807">
    <property type="entry name" value="Helical backbone' metal receptor"/>
    <property type="match status" value="1"/>
</dbReference>
<evidence type="ECO:0000256" key="2">
    <source>
        <dbReference type="SAM" id="SignalP"/>
    </source>
</evidence>
<feature type="domain" description="Fe/B12 periplasmic-binding" evidence="3">
    <location>
        <begin position="138"/>
        <end position="393"/>
    </location>
</feature>
<gene>
    <name evidence="4" type="ORF">GKO46_08985</name>
    <name evidence="5" type="ORF">GKO48_02990</name>
</gene>
<feature type="chain" id="PRO_5042590361" evidence="2">
    <location>
        <begin position="26"/>
        <end position="408"/>
    </location>
</feature>
<evidence type="ECO:0000313" key="5">
    <source>
        <dbReference type="EMBL" id="WFG38611.1"/>
    </source>
</evidence>
<reference evidence="5" key="2">
    <citation type="journal article" date="2023" name="Nat. Commun.">
        <title>Cultivation of marine bacteria of the SAR202 clade.</title>
        <authorList>
            <person name="Lim Y."/>
            <person name="Seo J.H."/>
            <person name="Giovannoni S.J."/>
            <person name="Kang I."/>
            <person name="Cho J.C."/>
        </authorList>
    </citation>
    <scope>NUCLEOTIDE SEQUENCE</scope>
    <source>
        <strain evidence="5">JH1073</strain>
    </source>
</reference>
<evidence type="ECO:0000313" key="4">
    <source>
        <dbReference type="EMBL" id="MDG0867202.1"/>
    </source>
</evidence>
<dbReference type="Proteomes" id="UP001219901">
    <property type="component" value="Chromosome"/>
</dbReference>
<protein>
    <submittedName>
        <fullName evidence="5">ABC transporter substrate-binding protein</fullName>
    </submittedName>
</protein>